<sequence>MVVITDWDTEILQTVLKTRKYLLSMEKDFLEQLSEYPSFYDNIIEEFAKKDRIELHYNLDIVISKIIRISIQ</sequence>
<evidence type="ECO:0000313" key="1">
    <source>
        <dbReference type="EMBL" id="KAJ8953302.1"/>
    </source>
</evidence>
<name>A0ABQ9IQL2_9CUCU</name>
<proteinExistence type="predicted"/>
<dbReference type="Proteomes" id="UP001162164">
    <property type="component" value="Unassembled WGS sequence"/>
</dbReference>
<protein>
    <submittedName>
        <fullName evidence="1">Uncharacterized protein</fullName>
    </submittedName>
</protein>
<organism evidence="1 2">
    <name type="scientific">Molorchus minor</name>
    <dbReference type="NCBI Taxonomy" id="1323400"/>
    <lineage>
        <taxon>Eukaryota</taxon>
        <taxon>Metazoa</taxon>
        <taxon>Ecdysozoa</taxon>
        <taxon>Arthropoda</taxon>
        <taxon>Hexapoda</taxon>
        <taxon>Insecta</taxon>
        <taxon>Pterygota</taxon>
        <taxon>Neoptera</taxon>
        <taxon>Endopterygota</taxon>
        <taxon>Coleoptera</taxon>
        <taxon>Polyphaga</taxon>
        <taxon>Cucujiformia</taxon>
        <taxon>Chrysomeloidea</taxon>
        <taxon>Cerambycidae</taxon>
        <taxon>Lamiinae</taxon>
        <taxon>Monochamini</taxon>
        <taxon>Molorchus</taxon>
    </lineage>
</organism>
<accession>A0ABQ9IQL2</accession>
<keyword evidence="2" id="KW-1185">Reference proteome</keyword>
<gene>
    <name evidence="1" type="ORF">NQ317_016566</name>
</gene>
<dbReference type="EMBL" id="JAPWTJ010003671">
    <property type="protein sequence ID" value="KAJ8953302.1"/>
    <property type="molecule type" value="Genomic_DNA"/>
</dbReference>
<comment type="caution">
    <text evidence="1">The sequence shown here is derived from an EMBL/GenBank/DDBJ whole genome shotgun (WGS) entry which is preliminary data.</text>
</comment>
<evidence type="ECO:0000313" key="2">
    <source>
        <dbReference type="Proteomes" id="UP001162164"/>
    </source>
</evidence>
<reference evidence="1" key="1">
    <citation type="journal article" date="2023" name="Insect Mol. Biol.">
        <title>Genome sequencing provides insights into the evolution of gene families encoding plant cell wall-degrading enzymes in longhorned beetles.</title>
        <authorList>
            <person name="Shin N.R."/>
            <person name="Okamura Y."/>
            <person name="Kirsch R."/>
            <person name="Pauchet Y."/>
        </authorList>
    </citation>
    <scope>NUCLEOTIDE SEQUENCE</scope>
    <source>
        <strain evidence="1">MMC_N1</strain>
    </source>
</reference>